<dbReference type="Gene3D" id="3.40.50.300">
    <property type="entry name" value="P-loop containing nucleotide triphosphate hydrolases"/>
    <property type="match status" value="1"/>
</dbReference>
<dbReference type="Pfam" id="PF03846">
    <property type="entry name" value="SulA"/>
    <property type="match status" value="1"/>
</dbReference>
<comment type="caution">
    <text evidence="1">The sequence shown here is derived from an EMBL/GenBank/DDBJ whole genome shotgun (WGS) entry which is preliminary data.</text>
</comment>
<accession>L8JGD9</accession>
<sequence>MAVLFDNLQSVSVSQAYKSTFATDTASPSVLQPVKCPIEVCFSDEHQAQLAYFLRILKQASEQNRWIMFIGEEALVDKKLLGSAGIDINKVLVLNNKKQISDPRLMEMALESGNCSAVIACGDIEHFTNDNIRQAAEYGASYAFVINHEAKRKITFH</sequence>
<organism evidence="1 2">
    <name type="scientific">Photobacterium marinum</name>
    <dbReference type="NCBI Taxonomy" id="1056511"/>
    <lineage>
        <taxon>Bacteria</taxon>
        <taxon>Pseudomonadati</taxon>
        <taxon>Pseudomonadota</taxon>
        <taxon>Gammaproteobacteria</taxon>
        <taxon>Vibrionales</taxon>
        <taxon>Vibrionaceae</taxon>
        <taxon>Photobacterium</taxon>
    </lineage>
</organism>
<dbReference type="EMBL" id="AMZO01000001">
    <property type="protein sequence ID" value="ELR67880.1"/>
    <property type="molecule type" value="Genomic_DNA"/>
</dbReference>
<proteinExistence type="predicted"/>
<dbReference type="InterPro" id="IPR004596">
    <property type="entry name" value="Cell_div_suppressor_SulA"/>
</dbReference>
<dbReference type="GO" id="GO:0009432">
    <property type="term" value="P:SOS response"/>
    <property type="evidence" value="ECO:0007669"/>
    <property type="project" value="InterPro"/>
</dbReference>
<dbReference type="PATRIC" id="fig|1056511.3.peg.192"/>
<evidence type="ECO:0000313" key="2">
    <source>
        <dbReference type="Proteomes" id="UP000011134"/>
    </source>
</evidence>
<dbReference type="Proteomes" id="UP000011134">
    <property type="component" value="Unassembled WGS sequence"/>
</dbReference>
<dbReference type="GO" id="GO:0051782">
    <property type="term" value="P:negative regulation of cell division"/>
    <property type="evidence" value="ECO:0007669"/>
    <property type="project" value="InterPro"/>
</dbReference>
<keyword evidence="2" id="KW-1185">Reference proteome</keyword>
<dbReference type="RefSeq" id="WP_007461410.1">
    <property type="nucleotide sequence ID" value="NZ_AMZO01000001.1"/>
</dbReference>
<dbReference type="SUPFAM" id="SSF52540">
    <property type="entry name" value="P-loop containing nucleoside triphosphate hydrolases"/>
    <property type="match status" value="1"/>
</dbReference>
<reference evidence="1 2" key="1">
    <citation type="submission" date="2012-12" db="EMBL/GenBank/DDBJ databases">
        <title>Genome Assembly of Photobacterium sp. AK15.</title>
        <authorList>
            <person name="Khatri I."/>
            <person name="Vaidya B."/>
            <person name="Srinivas T.N.R."/>
            <person name="Subramanian S."/>
            <person name="Pinnaka A."/>
        </authorList>
    </citation>
    <scope>NUCLEOTIDE SEQUENCE [LARGE SCALE GENOMIC DNA]</scope>
    <source>
        <strain evidence="1 2">AK15</strain>
    </source>
</reference>
<protein>
    <submittedName>
        <fullName evidence="1">Putative SulA protein</fullName>
    </submittedName>
</protein>
<dbReference type="OrthoDB" id="9811176at2"/>
<dbReference type="AlphaFoldDB" id="L8JGD9"/>
<name>L8JGD9_9GAMM</name>
<gene>
    <name evidence="1" type="ORF">C942_00188</name>
</gene>
<dbReference type="InterPro" id="IPR027417">
    <property type="entry name" value="P-loop_NTPase"/>
</dbReference>
<evidence type="ECO:0000313" key="1">
    <source>
        <dbReference type="EMBL" id="ELR67880.1"/>
    </source>
</evidence>